<evidence type="ECO:0000256" key="1">
    <source>
        <dbReference type="SAM" id="SignalP"/>
    </source>
</evidence>
<keyword evidence="4" id="KW-1185">Reference proteome</keyword>
<evidence type="ECO:0000259" key="2">
    <source>
        <dbReference type="Pfam" id="PF06439"/>
    </source>
</evidence>
<accession>A0A923TCY5</accession>
<dbReference type="InterPro" id="IPR010496">
    <property type="entry name" value="AL/BT2_dom"/>
</dbReference>
<dbReference type="EMBL" id="JACSIT010000092">
    <property type="protein sequence ID" value="MBC6994242.1"/>
    <property type="molecule type" value="Genomic_DNA"/>
</dbReference>
<protein>
    <submittedName>
        <fullName evidence="3">DUF1080 domain-containing protein</fullName>
    </submittedName>
</protein>
<gene>
    <name evidence="3" type="ORF">H9S92_08720</name>
</gene>
<feature type="chain" id="PRO_5036882534" evidence="1">
    <location>
        <begin position="22"/>
        <end position="274"/>
    </location>
</feature>
<dbReference type="GO" id="GO:0016787">
    <property type="term" value="F:hydrolase activity"/>
    <property type="evidence" value="ECO:0007669"/>
    <property type="project" value="InterPro"/>
</dbReference>
<evidence type="ECO:0000313" key="3">
    <source>
        <dbReference type="EMBL" id="MBC6994242.1"/>
    </source>
</evidence>
<feature type="domain" description="3-keto-alpha-glucoside-1,2-lyase/3-keto-2-hydroxy-glucal hydratase" evidence="2">
    <location>
        <begin position="31"/>
        <end position="256"/>
    </location>
</feature>
<comment type="caution">
    <text evidence="3">The sequence shown here is derived from an EMBL/GenBank/DDBJ whole genome shotgun (WGS) entry which is preliminary data.</text>
</comment>
<dbReference type="AlphaFoldDB" id="A0A923TCY5"/>
<dbReference type="RefSeq" id="WP_187466330.1">
    <property type="nucleotide sequence ID" value="NZ_JACSIT010000092.1"/>
</dbReference>
<dbReference type="Pfam" id="PF06439">
    <property type="entry name" value="3keto-disac_hyd"/>
    <property type="match status" value="1"/>
</dbReference>
<feature type="signal peptide" evidence="1">
    <location>
        <begin position="1"/>
        <end position="21"/>
    </location>
</feature>
<dbReference type="Gene3D" id="2.60.120.560">
    <property type="entry name" value="Exo-inulinase, domain 1"/>
    <property type="match status" value="1"/>
</dbReference>
<dbReference type="PROSITE" id="PS51257">
    <property type="entry name" value="PROKAR_LIPOPROTEIN"/>
    <property type="match status" value="1"/>
</dbReference>
<proteinExistence type="predicted"/>
<keyword evidence="1" id="KW-0732">Signal</keyword>
<sequence length="274" mass="31435">MQKLLLLFALPLLLFSCNKNSAKLSTTSESGFVDLFNGKDLDNWNLKIRNGDAAEAKRIFAVSDGMVHVFKDHPDSLNLTQNKGALHGLMYTKKAYDRYIFRFEYKWGKKIFNNFDQFQYDAGCYYHVYDDKIWPFGIEYQVRYNHLTEENHTGDYWASNTLFQWTKGADDKFALPQNGGQPTAKRQGEHRAANAKYHALDGGWNTCEVIVMDSTYSIHKLNGQLVNYATELSLGKGIIGLQCETAEIYYRNIQIKEFKEFVPASAFVPGLSKR</sequence>
<organism evidence="3 4">
    <name type="scientific">Neolewinella lacunae</name>
    <dbReference type="NCBI Taxonomy" id="1517758"/>
    <lineage>
        <taxon>Bacteria</taxon>
        <taxon>Pseudomonadati</taxon>
        <taxon>Bacteroidota</taxon>
        <taxon>Saprospiria</taxon>
        <taxon>Saprospirales</taxon>
        <taxon>Lewinellaceae</taxon>
        <taxon>Neolewinella</taxon>
    </lineage>
</organism>
<name>A0A923TCY5_9BACT</name>
<dbReference type="Proteomes" id="UP000650081">
    <property type="component" value="Unassembled WGS sequence"/>
</dbReference>
<evidence type="ECO:0000313" key="4">
    <source>
        <dbReference type="Proteomes" id="UP000650081"/>
    </source>
</evidence>
<reference evidence="3" key="1">
    <citation type="submission" date="2020-08" db="EMBL/GenBank/DDBJ databases">
        <title>Lewinella bacteria from marine environments.</title>
        <authorList>
            <person name="Zhong Y."/>
        </authorList>
    </citation>
    <scope>NUCLEOTIDE SEQUENCE</scope>
    <source>
        <strain evidence="3">KCTC 42187</strain>
    </source>
</reference>